<proteinExistence type="predicted"/>
<evidence type="ECO:0000313" key="1">
    <source>
        <dbReference type="EMBL" id="BBE16097.1"/>
    </source>
</evidence>
<gene>
    <name evidence="1" type="ORF">AQPE_0234</name>
</gene>
<dbReference type="RefSeq" id="WP_318349202.1">
    <property type="nucleotide sequence ID" value="NZ_AP018694.1"/>
</dbReference>
<keyword evidence="2" id="KW-1185">Reference proteome</keyword>
<dbReference type="EMBL" id="AP018694">
    <property type="protein sequence ID" value="BBE16097.1"/>
    <property type="molecule type" value="Genomic_DNA"/>
</dbReference>
<name>A0A5K7S3M4_9BACT</name>
<accession>A0A5K7S3M4</accession>
<sequence length="72" mass="8171">MDITLNESWISGKYSCGVIDTSLGTVEVFDQEEGFFAQEEHALEIISEIHQIWVSGDLTTEQAFQQWISANF</sequence>
<dbReference type="KEGG" id="anf:AQPE_0234"/>
<protein>
    <submittedName>
        <fullName evidence="1">Uncharacterized protein</fullName>
    </submittedName>
</protein>
<evidence type="ECO:0000313" key="2">
    <source>
        <dbReference type="Proteomes" id="UP001193389"/>
    </source>
</evidence>
<dbReference type="AlphaFoldDB" id="A0A5K7S3M4"/>
<dbReference type="Proteomes" id="UP001193389">
    <property type="component" value="Chromosome"/>
</dbReference>
<organism evidence="1 2">
    <name type="scientific">Aquipluma nitroreducens</name>
    <dbReference type="NCBI Taxonomy" id="2010828"/>
    <lineage>
        <taxon>Bacteria</taxon>
        <taxon>Pseudomonadati</taxon>
        <taxon>Bacteroidota</taxon>
        <taxon>Bacteroidia</taxon>
        <taxon>Marinilabiliales</taxon>
        <taxon>Prolixibacteraceae</taxon>
        <taxon>Aquipluma</taxon>
    </lineage>
</organism>
<reference evidence="1" key="1">
    <citation type="journal article" date="2020" name="Int. J. Syst. Evol. Microbiol.">
        <title>Aquipluma nitroreducens gen. nov. sp. nov., a novel facultatively anaerobic bacterium isolated from a freshwater lake.</title>
        <authorList>
            <person name="Watanabe M."/>
            <person name="Kojima H."/>
            <person name="Fukui M."/>
        </authorList>
    </citation>
    <scope>NUCLEOTIDE SEQUENCE</scope>
    <source>
        <strain evidence="1">MeG22</strain>
    </source>
</reference>